<feature type="compositionally biased region" description="Polar residues" evidence="1">
    <location>
        <begin position="78"/>
        <end position="90"/>
    </location>
</feature>
<organism evidence="2 3">
    <name type="scientific">Marasmius crinis-equi</name>
    <dbReference type="NCBI Taxonomy" id="585013"/>
    <lineage>
        <taxon>Eukaryota</taxon>
        <taxon>Fungi</taxon>
        <taxon>Dikarya</taxon>
        <taxon>Basidiomycota</taxon>
        <taxon>Agaricomycotina</taxon>
        <taxon>Agaricomycetes</taxon>
        <taxon>Agaricomycetidae</taxon>
        <taxon>Agaricales</taxon>
        <taxon>Marasmiineae</taxon>
        <taxon>Marasmiaceae</taxon>
        <taxon>Marasmius</taxon>
    </lineage>
</organism>
<proteinExistence type="predicted"/>
<protein>
    <submittedName>
        <fullName evidence="2">Uncharacterized protein</fullName>
    </submittedName>
</protein>
<evidence type="ECO:0000313" key="2">
    <source>
        <dbReference type="EMBL" id="KAL0569083.1"/>
    </source>
</evidence>
<feature type="compositionally biased region" description="Basic residues" evidence="1">
    <location>
        <begin position="1"/>
        <end position="11"/>
    </location>
</feature>
<feature type="region of interest" description="Disordered" evidence="1">
    <location>
        <begin position="1"/>
        <end position="36"/>
    </location>
</feature>
<dbReference type="Proteomes" id="UP001465976">
    <property type="component" value="Unassembled WGS sequence"/>
</dbReference>
<feature type="region of interest" description="Disordered" evidence="1">
    <location>
        <begin position="51"/>
        <end position="223"/>
    </location>
</feature>
<reference evidence="2 3" key="1">
    <citation type="submission" date="2024-02" db="EMBL/GenBank/DDBJ databases">
        <title>A draft genome for the cacao thread blight pathogen Marasmius crinis-equi.</title>
        <authorList>
            <person name="Cohen S.P."/>
            <person name="Baruah I.K."/>
            <person name="Amoako-Attah I."/>
            <person name="Bukari Y."/>
            <person name="Meinhardt L.W."/>
            <person name="Bailey B.A."/>
        </authorList>
    </citation>
    <scope>NUCLEOTIDE SEQUENCE [LARGE SCALE GENOMIC DNA]</scope>
    <source>
        <strain evidence="2 3">GH-76</strain>
    </source>
</reference>
<gene>
    <name evidence="2" type="ORF">V5O48_012885</name>
</gene>
<feature type="compositionally biased region" description="Basic and acidic residues" evidence="1">
    <location>
        <begin position="101"/>
        <end position="112"/>
    </location>
</feature>
<evidence type="ECO:0000256" key="1">
    <source>
        <dbReference type="SAM" id="MobiDB-lite"/>
    </source>
</evidence>
<accession>A0ABR3F1J9</accession>
<dbReference type="EMBL" id="JBAHYK010001196">
    <property type="protein sequence ID" value="KAL0569083.1"/>
    <property type="molecule type" value="Genomic_DNA"/>
</dbReference>
<sequence>MTTHRHSPRKPKPTERAEHAQEAKKPRAPRRCIQCGGPPFTLLKECTIHSRRAAARSKEASQSFQPAADPPIAAPGSQMVTTPTPRTGSPSLDLFGANGLESRDRAAQDTAEHSAQQAFSAPYSMVPGGSTLQDSSVPELNRVSPPSAGFDLNNLDPRLRDANDEIFGSTPPPPLSSSPNMPATPSKRITSDDVNDNSNNDDDLLLTPTPAAGKRHKGAKRTDVDGANNRVYATLKDARYGMMTAKRGNKDLQILRPGALIGRLERSRVNRHFHRKFNQILIACERLADETDCWLHIAANHPSVQGEYTHWMSPQMAHDVPPEPMAFFEQTASEVFRILKQARRHDVATAELEAARFRAERDMAVNSVAEKDMILEKLAARCHAQGTDISDILG</sequence>
<keyword evidence="3" id="KW-1185">Reference proteome</keyword>
<name>A0ABR3F1J9_9AGAR</name>
<feature type="compositionally biased region" description="Acidic residues" evidence="1">
    <location>
        <begin position="193"/>
        <end position="204"/>
    </location>
</feature>
<feature type="compositionally biased region" description="Basic and acidic residues" evidence="1">
    <location>
        <begin position="12"/>
        <end position="25"/>
    </location>
</feature>
<evidence type="ECO:0000313" key="3">
    <source>
        <dbReference type="Proteomes" id="UP001465976"/>
    </source>
</evidence>
<comment type="caution">
    <text evidence="2">The sequence shown here is derived from an EMBL/GenBank/DDBJ whole genome shotgun (WGS) entry which is preliminary data.</text>
</comment>